<dbReference type="PANTHER" id="PTHR48026:SF13">
    <property type="entry name" value="HETEROGENEOUS NUCLEAR RIBONUCLEOPROTEINS A2_B1"/>
    <property type="match status" value="1"/>
</dbReference>
<dbReference type="PROSITE" id="PS50102">
    <property type="entry name" value="RRM"/>
    <property type="match status" value="1"/>
</dbReference>
<evidence type="ECO:0000256" key="1">
    <source>
        <dbReference type="ARBA" id="ARBA00022884"/>
    </source>
</evidence>
<proteinExistence type="predicted"/>
<feature type="domain" description="RRM" evidence="3">
    <location>
        <begin position="19"/>
        <end position="97"/>
    </location>
</feature>
<accession>A0A8D0QDI5</accession>
<dbReference type="Ensembl" id="ENSSSCT00015107416.1">
    <property type="protein sequence ID" value="ENSSSCP00015045396.1"/>
    <property type="gene ID" value="ENSSSCG00015079197.1"/>
</dbReference>
<dbReference type="InterPro" id="IPR035979">
    <property type="entry name" value="RBD_domain_sf"/>
</dbReference>
<dbReference type="Ensembl" id="ENSSSCT00060040145.1">
    <property type="protein sequence ID" value="ENSSSCP00060017016.1"/>
    <property type="gene ID" value="ENSSSCG00060029712.1"/>
</dbReference>
<dbReference type="Proteomes" id="UP000694722">
    <property type="component" value="Unplaced"/>
</dbReference>
<dbReference type="PANTHER" id="PTHR48026">
    <property type="entry name" value="HOMOLOGOUS TO DROSOPHILA SQD (SQUID) PROTEIN"/>
    <property type="match status" value="1"/>
</dbReference>
<evidence type="ECO:0000256" key="2">
    <source>
        <dbReference type="PROSITE-ProRule" id="PRU00176"/>
    </source>
</evidence>
<dbReference type="GO" id="GO:0003723">
    <property type="term" value="F:RNA binding"/>
    <property type="evidence" value="ECO:0007669"/>
    <property type="project" value="UniProtKB-UniRule"/>
</dbReference>
<organism evidence="4 5">
    <name type="scientific">Sus scrofa</name>
    <name type="common">Pig</name>
    <dbReference type="NCBI Taxonomy" id="9823"/>
    <lineage>
        <taxon>Eukaryota</taxon>
        <taxon>Metazoa</taxon>
        <taxon>Chordata</taxon>
        <taxon>Craniata</taxon>
        <taxon>Vertebrata</taxon>
        <taxon>Euteleostomi</taxon>
        <taxon>Mammalia</taxon>
        <taxon>Eutheria</taxon>
        <taxon>Laurasiatheria</taxon>
        <taxon>Artiodactyla</taxon>
        <taxon>Suina</taxon>
        <taxon>Suidae</taxon>
        <taxon>Sus</taxon>
    </lineage>
</organism>
<keyword evidence="1 2" id="KW-0694">RNA-binding</keyword>
<evidence type="ECO:0000313" key="4">
    <source>
        <dbReference type="Ensembl" id="ENSSSCP00015045396.1"/>
    </source>
</evidence>
<dbReference type="Pfam" id="PF00076">
    <property type="entry name" value="RRM_1"/>
    <property type="match status" value="1"/>
</dbReference>
<dbReference type="AlphaFoldDB" id="A0A8D0QDI5"/>
<dbReference type="Proteomes" id="UP000694571">
    <property type="component" value="Unplaced"/>
</dbReference>
<dbReference type="InterPro" id="IPR012677">
    <property type="entry name" value="Nucleotide-bd_a/b_plait_sf"/>
</dbReference>
<dbReference type="InterPro" id="IPR000504">
    <property type="entry name" value="RRM_dom"/>
</dbReference>
<reference evidence="4" key="1">
    <citation type="submission" date="2025-05" db="UniProtKB">
        <authorList>
            <consortium name="Ensembl"/>
        </authorList>
    </citation>
    <scope>IDENTIFICATION</scope>
</reference>
<dbReference type="Proteomes" id="UP000694726">
    <property type="component" value="Unplaced"/>
</dbReference>
<dbReference type="SUPFAM" id="SSF54928">
    <property type="entry name" value="RNA-binding domain, RBD"/>
    <property type="match status" value="1"/>
</dbReference>
<dbReference type="Ensembl" id="ENSSSCT00050050699.1">
    <property type="protein sequence ID" value="ENSSSCP00050021218.1"/>
    <property type="gene ID" value="ENSSSCG00050037652.1"/>
</dbReference>
<dbReference type="Proteomes" id="UP000694723">
    <property type="component" value="Unplaced"/>
</dbReference>
<evidence type="ECO:0000313" key="5">
    <source>
        <dbReference type="Proteomes" id="UP000694726"/>
    </source>
</evidence>
<dbReference type="Ensembl" id="ENSSSCT00040007481.1">
    <property type="protein sequence ID" value="ENSSSCP00040002965.1"/>
    <property type="gene ID" value="ENSSSCG00040005673.1"/>
</dbReference>
<dbReference type="Gene3D" id="3.30.70.330">
    <property type="match status" value="1"/>
</dbReference>
<dbReference type="SMART" id="SM00360">
    <property type="entry name" value="RRM"/>
    <property type="match status" value="1"/>
</dbReference>
<protein>
    <recommendedName>
        <fullName evidence="3">RRM domain-containing protein</fullName>
    </recommendedName>
</protein>
<evidence type="ECO:0000259" key="3">
    <source>
        <dbReference type="PROSITE" id="PS50102"/>
    </source>
</evidence>
<name>A0A8D0QDI5_PIG</name>
<sequence length="97" mass="11151">VFSPHCRGQSGSWPLVTVKKLFIGGLTEDTEEHHLRDYFEKYEKIDAIEIITDRQSSKIRGFGFVTFDDHDHVDKTVAEKPHCQWSSCRSKKGLVSI</sequence>